<evidence type="ECO:0000313" key="1">
    <source>
        <dbReference type="EMBL" id="MBA8881779.1"/>
    </source>
</evidence>
<protein>
    <submittedName>
        <fullName evidence="1">Uncharacterized protein</fullName>
    </submittedName>
</protein>
<keyword evidence="2" id="KW-1185">Reference proteome</keyword>
<gene>
    <name evidence="1" type="ORF">FHW16_005524</name>
</gene>
<dbReference type="AlphaFoldDB" id="A0A839ES76"/>
<dbReference type="EMBL" id="JACGXN010000016">
    <property type="protein sequence ID" value="MBA8881779.1"/>
    <property type="molecule type" value="Genomic_DNA"/>
</dbReference>
<comment type="caution">
    <text evidence="1">The sequence shown here is derived from an EMBL/GenBank/DDBJ whole genome shotgun (WGS) entry which is preliminary data.</text>
</comment>
<evidence type="ECO:0000313" key="2">
    <source>
        <dbReference type="Proteomes" id="UP000549052"/>
    </source>
</evidence>
<dbReference type="RefSeq" id="WP_182552323.1">
    <property type="nucleotide sequence ID" value="NZ_JACGXN010000016.1"/>
</dbReference>
<proteinExistence type="predicted"/>
<dbReference type="Proteomes" id="UP000549052">
    <property type="component" value="Unassembled WGS sequence"/>
</dbReference>
<reference evidence="1 2" key="1">
    <citation type="submission" date="2020-07" db="EMBL/GenBank/DDBJ databases">
        <title>Genomic Encyclopedia of Type Strains, Phase IV (KMG-V): Genome sequencing to study the core and pangenomes of soil and plant-associated prokaryotes.</title>
        <authorList>
            <person name="Whitman W."/>
        </authorList>
    </citation>
    <scope>NUCLEOTIDE SEQUENCE [LARGE SCALE GENOMIC DNA]</scope>
    <source>
        <strain evidence="1 2">AN3</strain>
    </source>
</reference>
<accession>A0A839ES76</accession>
<organism evidence="1 2">
    <name type="scientific">Phyllobacterium myrsinacearum</name>
    <dbReference type="NCBI Taxonomy" id="28101"/>
    <lineage>
        <taxon>Bacteria</taxon>
        <taxon>Pseudomonadati</taxon>
        <taxon>Pseudomonadota</taxon>
        <taxon>Alphaproteobacteria</taxon>
        <taxon>Hyphomicrobiales</taxon>
        <taxon>Phyllobacteriaceae</taxon>
        <taxon>Phyllobacterium</taxon>
    </lineage>
</organism>
<sequence>MQRYMVRLERSITAKPHVTVEVDAHNPDEAGIKALQLAKANALEWTEALGDQVSSTIPTVQSIELVVDYDDVIDER</sequence>
<name>A0A839ES76_9HYPH</name>